<evidence type="ECO:0000313" key="15">
    <source>
        <dbReference type="EMBL" id="SFS53289.1"/>
    </source>
</evidence>
<keyword evidence="1 12" id="KW-0639">Primosome</keyword>
<keyword evidence="6 12" id="KW-0347">Helicase</keyword>
<comment type="catalytic activity">
    <reaction evidence="12">
        <text>Couples ATP hydrolysis with the unwinding of duplex DNA by translocating in the 3'-5' direction.</text>
        <dbReference type="EC" id="5.6.2.4"/>
    </reaction>
</comment>
<dbReference type="GO" id="GO:0008270">
    <property type="term" value="F:zinc ion binding"/>
    <property type="evidence" value="ECO:0007669"/>
    <property type="project" value="UniProtKB-UniRule"/>
</dbReference>
<gene>
    <name evidence="12" type="primary">priA</name>
    <name evidence="15" type="ORF">SAMN04487906_0719</name>
</gene>
<evidence type="ECO:0000259" key="13">
    <source>
        <dbReference type="PROSITE" id="PS51192"/>
    </source>
</evidence>
<dbReference type="FunFam" id="3.40.50.300:FF:000489">
    <property type="entry name" value="Primosome assembly protein PriA"/>
    <property type="match status" value="1"/>
</dbReference>
<feature type="binding site" evidence="12">
    <location>
        <position position="536"/>
    </location>
    <ligand>
        <name>Zn(2+)</name>
        <dbReference type="ChEBI" id="CHEBI:29105"/>
        <label>2</label>
    </ligand>
</feature>
<dbReference type="PANTHER" id="PTHR30580">
    <property type="entry name" value="PRIMOSOMAL PROTEIN N"/>
    <property type="match status" value="1"/>
</dbReference>
<keyword evidence="3 12" id="KW-0479">Metal-binding</keyword>
<evidence type="ECO:0000256" key="12">
    <source>
        <dbReference type="HAMAP-Rule" id="MF_00983"/>
    </source>
</evidence>
<dbReference type="PROSITE" id="PS51194">
    <property type="entry name" value="HELICASE_CTER"/>
    <property type="match status" value="1"/>
</dbReference>
<dbReference type="Pfam" id="PF00270">
    <property type="entry name" value="DEAD"/>
    <property type="match status" value="1"/>
</dbReference>
<keyword evidence="2 12" id="KW-0235">DNA replication</keyword>
<dbReference type="InterPro" id="IPR040498">
    <property type="entry name" value="PriA_CRR"/>
</dbReference>
<dbReference type="CDD" id="cd17929">
    <property type="entry name" value="DEXHc_priA"/>
    <property type="match status" value="1"/>
</dbReference>
<dbReference type="InterPro" id="IPR005259">
    <property type="entry name" value="PriA"/>
</dbReference>
<dbReference type="GO" id="GO:0006310">
    <property type="term" value="P:DNA recombination"/>
    <property type="evidence" value="ECO:0007669"/>
    <property type="project" value="InterPro"/>
</dbReference>
<dbReference type="SMART" id="SM00490">
    <property type="entry name" value="HELICc"/>
    <property type="match status" value="1"/>
</dbReference>
<feature type="binding site" evidence="12">
    <location>
        <position position="551"/>
    </location>
    <ligand>
        <name>Zn(2+)</name>
        <dbReference type="ChEBI" id="CHEBI:29105"/>
        <label>2</label>
    </ligand>
</feature>
<dbReference type="GO" id="GO:0006302">
    <property type="term" value="P:double-strand break repair"/>
    <property type="evidence" value="ECO:0007669"/>
    <property type="project" value="InterPro"/>
</dbReference>
<dbReference type="HAMAP" id="MF_00983">
    <property type="entry name" value="PriA"/>
    <property type="match status" value="1"/>
</dbReference>
<reference evidence="15 16" key="1">
    <citation type="submission" date="2016-10" db="EMBL/GenBank/DDBJ databases">
        <authorList>
            <person name="de Groot N.N."/>
        </authorList>
    </citation>
    <scope>NUCLEOTIDE SEQUENCE [LARGE SCALE GENOMIC DNA]</scope>
    <source>
        <strain evidence="15 16">CGMCC 1.6114</strain>
    </source>
</reference>
<evidence type="ECO:0000256" key="2">
    <source>
        <dbReference type="ARBA" id="ARBA00022705"/>
    </source>
</evidence>
<keyword evidence="8 12" id="KW-0067">ATP-binding</keyword>
<dbReference type="GO" id="GO:0016887">
    <property type="term" value="F:ATP hydrolysis activity"/>
    <property type="evidence" value="ECO:0007669"/>
    <property type="project" value="RHEA"/>
</dbReference>
<comment type="catalytic activity">
    <reaction evidence="11 12">
        <text>ATP + H2O = ADP + phosphate + H(+)</text>
        <dbReference type="Rhea" id="RHEA:13065"/>
        <dbReference type="ChEBI" id="CHEBI:15377"/>
        <dbReference type="ChEBI" id="CHEBI:15378"/>
        <dbReference type="ChEBI" id="CHEBI:30616"/>
        <dbReference type="ChEBI" id="CHEBI:43474"/>
        <dbReference type="ChEBI" id="CHEBI:456216"/>
        <dbReference type="EC" id="5.6.2.4"/>
    </reaction>
</comment>
<evidence type="ECO:0000256" key="11">
    <source>
        <dbReference type="ARBA" id="ARBA00048988"/>
    </source>
</evidence>
<proteinExistence type="inferred from homology"/>
<comment type="similarity">
    <text evidence="12">Belongs to the helicase family. PriA subfamily.</text>
</comment>
<evidence type="ECO:0000256" key="4">
    <source>
        <dbReference type="ARBA" id="ARBA00022741"/>
    </source>
</evidence>
<feature type="binding site" evidence="12">
    <location>
        <position position="533"/>
    </location>
    <ligand>
        <name>Zn(2+)</name>
        <dbReference type="ChEBI" id="CHEBI:29105"/>
        <label>2</label>
    </ligand>
</feature>
<feature type="domain" description="Helicase ATP-binding" evidence="13">
    <location>
        <begin position="292"/>
        <end position="461"/>
    </location>
</feature>
<dbReference type="Pfam" id="PF17764">
    <property type="entry name" value="PriA_3primeBD"/>
    <property type="match status" value="1"/>
</dbReference>
<evidence type="ECO:0000313" key="16">
    <source>
        <dbReference type="Proteomes" id="UP000183209"/>
    </source>
</evidence>
<evidence type="ECO:0000256" key="8">
    <source>
        <dbReference type="ARBA" id="ARBA00022840"/>
    </source>
</evidence>
<keyword evidence="5 12" id="KW-0378">Hydrolase</keyword>
<dbReference type="InterPro" id="IPR041222">
    <property type="entry name" value="PriA_3primeBD"/>
</dbReference>
<dbReference type="Proteomes" id="UP000183209">
    <property type="component" value="Unassembled WGS sequence"/>
</dbReference>
<dbReference type="Pfam" id="PF18074">
    <property type="entry name" value="PriA_C"/>
    <property type="match status" value="1"/>
</dbReference>
<dbReference type="CDD" id="cd18804">
    <property type="entry name" value="SF2_C_priA"/>
    <property type="match status" value="1"/>
</dbReference>
<dbReference type="Gene3D" id="3.40.1440.60">
    <property type="entry name" value="PriA, 3(prime) DNA-binding domain"/>
    <property type="match status" value="1"/>
</dbReference>
<dbReference type="AlphaFoldDB" id="A0A1I6QLG0"/>
<dbReference type="FunFam" id="3.40.1440.60:FF:000001">
    <property type="entry name" value="Primosomal protein N"/>
    <property type="match status" value="1"/>
</dbReference>
<dbReference type="EC" id="5.6.2.4" evidence="12"/>
<sequence>MRYYIDVILPIPIEKLFTYEVSENEADYLKQGMRVAVPFGKKKIYTALVFRIHNEPPSLYEAKPIDQLLDEAPIVSPTQLEHWLWIADYYMCTIGDVFKAAVPSAFLLESETIITKNDKFSLPETALKDDEWLVYEALQHQPVLKVQEVSQIIDRKNVFPVLNRLLDKQVLNLKEEVYEQYKPKLVRYIRLAPPYTSEDRLQALLNELNRAPKQKEVVLNLFTLEAATRKPIKVKELEEKAKVSSGVVKTLIDKEVLQEYHLQVDRVQYAGHEIKASKVLNEFQMEALKQIDENYKKHQVTLLHGVTSSGKTEVYVKLIERMIAQGKQVLYLLPEIALTTQLIHRLQDYFGNKVSVYHSKYSVNERVEVWNHIMENNTKAQIVLGARSSVLLPFTNLGLVIVDEEHETSFKQFDPAPRYHARDAAIVLAMMHKARVLLGSATPSVESYYNAKLGKYGFVELNRRFGNVLMPEMELVDIKEKHKKKRMNGHFSDRLIKEIEEVLSEGEQVILFQNRRGFAPIIECETCGHSAQCPNCDVSLTYHRYKKQLRCHYCGYHIAEQKSCLSCGSSELNTKGFGTEQVEVELKSLFPKANIARMDSDTTKGKYGYEKIITAFEQHEIDILVGTQMLTKGLDFRNVTLVGIMNADNLLNHPDFRAHERSFQLIQQVAGRAGRTRKRGKVIVQTYNPYHQILQQASMHKFLDMFTDQINERKQYKYPPFYRLIKLTFKNRDYQKLHEGTNWFSTSLKNSFGSNVLGPEQPPVGRIRNEYLLNVLVKIPPKRSIKEVKTTIRKIKKSFEAIPQYKAIRIILNVDNY</sequence>
<organism evidence="15 16">
    <name type="scientific">Zhouia amylolytica</name>
    <dbReference type="NCBI Taxonomy" id="376730"/>
    <lineage>
        <taxon>Bacteria</taxon>
        <taxon>Pseudomonadati</taxon>
        <taxon>Bacteroidota</taxon>
        <taxon>Flavobacteriia</taxon>
        <taxon>Flavobacteriales</taxon>
        <taxon>Flavobacteriaceae</taxon>
        <taxon>Zhouia</taxon>
    </lineage>
</organism>
<dbReference type="Pfam" id="PF00271">
    <property type="entry name" value="Helicase_C"/>
    <property type="match status" value="1"/>
</dbReference>
<evidence type="ECO:0000256" key="1">
    <source>
        <dbReference type="ARBA" id="ARBA00022515"/>
    </source>
</evidence>
<protein>
    <recommendedName>
        <fullName evidence="12">Replication restart protein PriA</fullName>
    </recommendedName>
    <alternativeName>
        <fullName evidence="12">ATP-dependent DNA helicase PriA</fullName>
        <ecNumber evidence="12">5.6.2.4</ecNumber>
    </alternativeName>
    <alternativeName>
        <fullName evidence="12">DNA 3'-5' helicase PriA</fullName>
    </alternativeName>
</protein>
<evidence type="ECO:0000256" key="10">
    <source>
        <dbReference type="ARBA" id="ARBA00023235"/>
    </source>
</evidence>
<dbReference type="PROSITE" id="PS51192">
    <property type="entry name" value="HELICASE_ATP_BIND_1"/>
    <property type="match status" value="1"/>
</dbReference>
<feature type="binding site" evidence="12">
    <location>
        <position position="564"/>
    </location>
    <ligand>
        <name>Zn(2+)</name>
        <dbReference type="ChEBI" id="CHEBI:29105"/>
        <label>1</label>
    </ligand>
</feature>
<dbReference type="EMBL" id="FPAG01000002">
    <property type="protein sequence ID" value="SFS53289.1"/>
    <property type="molecule type" value="Genomic_DNA"/>
</dbReference>
<keyword evidence="9 12" id="KW-0238">DNA-binding</keyword>
<dbReference type="GO" id="GO:0006269">
    <property type="term" value="P:DNA replication, synthesis of primer"/>
    <property type="evidence" value="ECO:0007669"/>
    <property type="project" value="UniProtKB-KW"/>
</dbReference>
<dbReference type="InterPro" id="IPR041236">
    <property type="entry name" value="PriA_C"/>
</dbReference>
<keyword evidence="10 12" id="KW-0413">Isomerase</keyword>
<comment type="function">
    <text evidence="12">Initiates the restart of stalled replication forks, which reloads the replicative helicase on sites other than the origin of replication. Recognizes and binds to abandoned replication forks and remodels them to uncover a helicase loading site. Promotes assembly of the primosome at these replication forks.</text>
</comment>
<dbReference type="InterPro" id="IPR027417">
    <property type="entry name" value="P-loop_NTPase"/>
</dbReference>
<evidence type="ECO:0000256" key="3">
    <source>
        <dbReference type="ARBA" id="ARBA00022723"/>
    </source>
</evidence>
<dbReference type="GO" id="GO:0043138">
    <property type="term" value="F:3'-5' DNA helicase activity"/>
    <property type="evidence" value="ECO:0007669"/>
    <property type="project" value="UniProtKB-EC"/>
</dbReference>
<dbReference type="SUPFAM" id="SSF52540">
    <property type="entry name" value="P-loop containing nucleoside triphosphate hydrolases"/>
    <property type="match status" value="1"/>
</dbReference>
<feature type="domain" description="Helicase C-terminal" evidence="14">
    <location>
        <begin position="559"/>
        <end position="714"/>
    </location>
</feature>
<dbReference type="InterPro" id="IPR014001">
    <property type="entry name" value="Helicase_ATP-bd"/>
</dbReference>
<feature type="binding site" evidence="12">
    <location>
        <position position="527"/>
    </location>
    <ligand>
        <name>Zn(2+)</name>
        <dbReference type="ChEBI" id="CHEBI:29105"/>
        <label>1</label>
    </ligand>
</feature>
<dbReference type="GO" id="GO:0006270">
    <property type="term" value="P:DNA replication initiation"/>
    <property type="evidence" value="ECO:0007669"/>
    <property type="project" value="TreeGrafter"/>
</dbReference>
<dbReference type="InterPro" id="IPR042115">
    <property type="entry name" value="PriA_3primeBD_sf"/>
</dbReference>
<comment type="subunit">
    <text evidence="12">Component of the replication restart primosome.</text>
</comment>
<feature type="binding site" evidence="12">
    <location>
        <position position="567"/>
    </location>
    <ligand>
        <name>Zn(2+)</name>
        <dbReference type="ChEBI" id="CHEBI:29105"/>
        <label>1</label>
    </ligand>
</feature>
<dbReference type="NCBIfam" id="TIGR00595">
    <property type="entry name" value="priA"/>
    <property type="match status" value="1"/>
</dbReference>
<evidence type="ECO:0000256" key="9">
    <source>
        <dbReference type="ARBA" id="ARBA00023125"/>
    </source>
</evidence>
<keyword evidence="4 12" id="KW-0547">Nucleotide-binding</keyword>
<evidence type="ECO:0000259" key="14">
    <source>
        <dbReference type="PROSITE" id="PS51194"/>
    </source>
</evidence>
<dbReference type="Pfam" id="PF18319">
    <property type="entry name" value="Zn_ribbon_PriA"/>
    <property type="match status" value="1"/>
</dbReference>
<dbReference type="InterPro" id="IPR011545">
    <property type="entry name" value="DEAD/DEAH_box_helicase_dom"/>
</dbReference>
<dbReference type="GO" id="GO:0005524">
    <property type="term" value="F:ATP binding"/>
    <property type="evidence" value="ECO:0007669"/>
    <property type="project" value="UniProtKB-UniRule"/>
</dbReference>
<dbReference type="OrthoDB" id="9759544at2"/>
<comment type="cofactor">
    <cofactor evidence="12">
        <name>Zn(2+)</name>
        <dbReference type="ChEBI" id="CHEBI:29105"/>
    </cofactor>
    <text evidence="12">Binds 2 zinc ions per subunit.</text>
</comment>
<dbReference type="GO" id="GO:1990077">
    <property type="term" value="C:primosome complex"/>
    <property type="evidence" value="ECO:0007669"/>
    <property type="project" value="UniProtKB-UniRule"/>
</dbReference>
<feature type="binding site" evidence="12">
    <location>
        <position position="554"/>
    </location>
    <ligand>
        <name>Zn(2+)</name>
        <dbReference type="ChEBI" id="CHEBI:29105"/>
        <label>2</label>
    </ligand>
</feature>
<feature type="binding site" evidence="12">
    <location>
        <position position="524"/>
    </location>
    <ligand>
        <name>Zn(2+)</name>
        <dbReference type="ChEBI" id="CHEBI:29105"/>
        <label>1</label>
    </ligand>
</feature>
<evidence type="ECO:0000256" key="6">
    <source>
        <dbReference type="ARBA" id="ARBA00022806"/>
    </source>
</evidence>
<dbReference type="Gene3D" id="3.40.50.300">
    <property type="entry name" value="P-loop containing nucleotide triphosphate hydrolases"/>
    <property type="match status" value="2"/>
</dbReference>
<dbReference type="GO" id="GO:0003677">
    <property type="term" value="F:DNA binding"/>
    <property type="evidence" value="ECO:0007669"/>
    <property type="project" value="UniProtKB-UniRule"/>
</dbReference>
<dbReference type="PANTHER" id="PTHR30580:SF0">
    <property type="entry name" value="PRIMOSOMAL PROTEIN N"/>
    <property type="match status" value="1"/>
</dbReference>
<dbReference type="RefSeq" id="WP_074976955.1">
    <property type="nucleotide sequence ID" value="NZ_FPAG01000002.1"/>
</dbReference>
<name>A0A1I6QLG0_9FLAO</name>
<evidence type="ECO:0000256" key="5">
    <source>
        <dbReference type="ARBA" id="ARBA00022801"/>
    </source>
</evidence>
<dbReference type="SMART" id="SM00487">
    <property type="entry name" value="DEXDc"/>
    <property type="match status" value="1"/>
</dbReference>
<dbReference type="InterPro" id="IPR001650">
    <property type="entry name" value="Helicase_C-like"/>
</dbReference>
<keyword evidence="7 12" id="KW-0862">Zinc</keyword>
<accession>A0A1I6QLG0</accession>
<evidence type="ECO:0000256" key="7">
    <source>
        <dbReference type="ARBA" id="ARBA00022833"/>
    </source>
</evidence>